<proteinExistence type="predicted"/>
<name>A0ABQ2MMN9_9ACTN</name>
<accession>A0ABQ2MMN9</accession>
<feature type="transmembrane region" description="Helical" evidence="1">
    <location>
        <begin position="125"/>
        <end position="146"/>
    </location>
</feature>
<keyword evidence="1" id="KW-0812">Transmembrane</keyword>
<keyword evidence="3" id="KW-1185">Reference proteome</keyword>
<evidence type="ECO:0000313" key="3">
    <source>
        <dbReference type="Proteomes" id="UP000631535"/>
    </source>
</evidence>
<feature type="transmembrane region" description="Helical" evidence="1">
    <location>
        <begin position="18"/>
        <end position="36"/>
    </location>
</feature>
<protein>
    <recommendedName>
        <fullName evidence="4">ABC transporter</fullName>
    </recommendedName>
</protein>
<feature type="transmembrane region" description="Helical" evidence="1">
    <location>
        <begin position="82"/>
        <end position="105"/>
    </location>
</feature>
<dbReference type="EMBL" id="BMMP01000015">
    <property type="protein sequence ID" value="GGO54463.1"/>
    <property type="molecule type" value="Genomic_DNA"/>
</dbReference>
<comment type="caution">
    <text evidence="2">The sequence shown here is derived from an EMBL/GenBank/DDBJ whole genome shotgun (WGS) entry which is preliminary data.</text>
</comment>
<dbReference type="Proteomes" id="UP000631535">
    <property type="component" value="Unassembled WGS sequence"/>
</dbReference>
<feature type="transmembrane region" description="Helical" evidence="1">
    <location>
        <begin position="197"/>
        <end position="215"/>
    </location>
</feature>
<gene>
    <name evidence="2" type="ORF">GCM10012287_43460</name>
</gene>
<evidence type="ECO:0000313" key="2">
    <source>
        <dbReference type="EMBL" id="GGO54463.1"/>
    </source>
</evidence>
<evidence type="ECO:0000256" key="1">
    <source>
        <dbReference type="SAM" id="Phobius"/>
    </source>
</evidence>
<keyword evidence="1" id="KW-1133">Transmembrane helix</keyword>
<keyword evidence="1" id="KW-0472">Membrane</keyword>
<feature type="transmembrane region" description="Helical" evidence="1">
    <location>
        <begin position="42"/>
        <end position="62"/>
    </location>
</feature>
<organism evidence="2 3">
    <name type="scientific">Streptomyces daqingensis</name>
    <dbReference type="NCBI Taxonomy" id="1472640"/>
    <lineage>
        <taxon>Bacteria</taxon>
        <taxon>Bacillati</taxon>
        <taxon>Actinomycetota</taxon>
        <taxon>Actinomycetes</taxon>
        <taxon>Kitasatosporales</taxon>
        <taxon>Streptomycetaceae</taxon>
        <taxon>Streptomyces</taxon>
    </lineage>
</organism>
<reference evidence="3" key="1">
    <citation type="journal article" date="2019" name="Int. J. Syst. Evol. Microbiol.">
        <title>The Global Catalogue of Microorganisms (GCM) 10K type strain sequencing project: providing services to taxonomists for standard genome sequencing and annotation.</title>
        <authorList>
            <consortium name="The Broad Institute Genomics Platform"/>
            <consortium name="The Broad Institute Genome Sequencing Center for Infectious Disease"/>
            <person name="Wu L."/>
            <person name="Ma J."/>
        </authorList>
    </citation>
    <scope>NUCLEOTIDE SEQUENCE [LARGE SCALE GENOMIC DNA]</scope>
    <source>
        <strain evidence="3">CGMCC 4.7178</strain>
    </source>
</reference>
<dbReference type="RefSeq" id="WP_189038887.1">
    <property type="nucleotide sequence ID" value="NZ_BMMP01000015.1"/>
</dbReference>
<feature type="transmembrane region" description="Helical" evidence="1">
    <location>
        <begin position="158"/>
        <end position="177"/>
    </location>
</feature>
<sequence length="222" mass="22152">MSALLGYHTALLMRSQRWLPPMLLYAAVMGIGVQWGQPVLDGLGYAAAGLLPVTAWVVRICLNIEPLAARQCTAAAAGPARVHLAGILAALLLTCVLGAVGAVYVVAVSDPRSSAGHVAVPLLPAVQAGLLAAFTCAFFGAAIGALCNRPLLSNSGVATPASLLAVLLVLVVGGSPANAAVAGLVSASHEGAVTLPWLPAVASLAVAALATWLACSQAGRRG</sequence>
<evidence type="ECO:0008006" key="4">
    <source>
        <dbReference type="Google" id="ProtNLM"/>
    </source>
</evidence>